<dbReference type="InterPro" id="IPR045473">
    <property type="entry name" value="ASM_C"/>
</dbReference>
<dbReference type="GO" id="GO:0005615">
    <property type="term" value="C:extracellular space"/>
    <property type="evidence" value="ECO:0007669"/>
    <property type="project" value="TreeGrafter"/>
</dbReference>
<dbReference type="GO" id="GO:0061750">
    <property type="term" value="F:acid sphingomyelin phosphodiesterase activity"/>
    <property type="evidence" value="ECO:0007669"/>
    <property type="project" value="TreeGrafter"/>
</dbReference>
<dbReference type="Gene3D" id="3.60.21.10">
    <property type="match status" value="1"/>
</dbReference>
<dbReference type="GO" id="GO:0046513">
    <property type="term" value="P:ceramide biosynthetic process"/>
    <property type="evidence" value="ECO:0007669"/>
    <property type="project" value="TreeGrafter"/>
</dbReference>
<dbReference type="GO" id="GO:0005764">
    <property type="term" value="C:lysosome"/>
    <property type="evidence" value="ECO:0007669"/>
    <property type="project" value="TreeGrafter"/>
</dbReference>
<evidence type="ECO:0000256" key="4">
    <source>
        <dbReference type="ARBA" id="ARBA00022729"/>
    </source>
</evidence>
<dbReference type="GO" id="GO:0016020">
    <property type="term" value="C:membrane"/>
    <property type="evidence" value="ECO:0007669"/>
    <property type="project" value="GOC"/>
</dbReference>
<dbReference type="Pfam" id="PF12783">
    <property type="entry name" value="Sec7-like_HUS"/>
    <property type="match status" value="1"/>
</dbReference>
<comment type="similarity">
    <text evidence="2">Belongs to the acid sphingomyelinase family.</text>
</comment>
<evidence type="ECO:0000256" key="6">
    <source>
        <dbReference type="ARBA" id="ARBA00022833"/>
    </source>
</evidence>
<keyword evidence="6" id="KW-0862">Zinc</keyword>
<evidence type="ECO:0000259" key="9">
    <source>
        <dbReference type="Pfam" id="PF19272"/>
    </source>
</evidence>
<evidence type="ECO:0000313" key="11">
    <source>
        <dbReference type="Proteomes" id="UP001187531"/>
    </source>
</evidence>
<dbReference type="GO" id="GO:0046872">
    <property type="term" value="F:metal ion binding"/>
    <property type="evidence" value="ECO:0007669"/>
    <property type="project" value="UniProtKB-KW"/>
</dbReference>
<dbReference type="InterPro" id="IPR029052">
    <property type="entry name" value="Metallo-depent_PP-like"/>
</dbReference>
<evidence type="ECO:0000256" key="7">
    <source>
        <dbReference type="ARBA" id="ARBA00023180"/>
    </source>
</evidence>
<evidence type="ECO:0000256" key="2">
    <source>
        <dbReference type="ARBA" id="ARBA00008234"/>
    </source>
</evidence>
<sequence length="515" mass="58480">MSDAITLHSICHPGRPIPHKDSHEGSPGLFAFHKAKSFGPYIPCNGDQLSWLIGMNEMTRTFGLELLEIILSTYPAVFFSHPEFVFLLKERVCALVIKLFPPKVKHQSRSSPAQQAASQDKPYYPVSLLLLRLVTVLVQKYYTILEYPFSISLTALYSAIQDIDFIVWTGDLPPNDVWETDGTENVHIIQEMTDLLVEFSPNIPVYGAIGNHESHPLNAYPIPEIEGENSVTWLYNAIADAWSVWLPEEALTTLRYGGYNSALVRDGLWIISDDFNYCYTSNWWLIHESRDPAHGLQFIQSELEKAEAANEKVYIISHIVPGNGDCWQIYTRELSKVVNRFEATLAGQFYGHTHKDEFKIFYDSEDSSRAINVAWIGSSLSTYGDVNPGYKVYILDGEREGSTFGMLDHEAWTMNLTEANIGPSEPHWFKLYDGRETFGLNSLSAQDMADLVHRFIVDDELFQVYYRNYMRQADPAILEGCGEGCKKSKLCAMVTTDFGDKTKCNEISRKMDLHD</sequence>
<keyword evidence="4" id="KW-0732">Signal</keyword>
<dbReference type="GO" id="GO:0006685">
    <property type="term" value="P:sphingomyelin catabolic process"/>
    <property type="evidence" value="ECO:0007669"/>
    <property type="project" value="TreeGrafter"/>
</dbReference>
<dbReference type="Pfam" id="PF19272">
    <property type="entry name" value="ASMase_C"/>
    <property type="match status" value="1"/>
</dbReference>
<keyword evidence="5" id="KW-0378">Hydrolase</keyword>
<dbReference type="AlphaFoldDB" id="A0AA88HC83"/>
<evidence type="ECO:0000256" key="1">
    <source>
        <dbReference type="ARBA" id="ARBA00001947"/>
    </source>
</evidence>
<comment type="caution">
    <text evidence="10">The sequence shown here is derived from an EMBL/GenBank/DDBJ whole genome shotgun (WGS) entry which is preliminary data.</text>
</comment>
<keyword evidence="3" id="KW-0479">Metal-binding</keyword>
<proteinExistence type="inferred from homology"/>
<dbReference type="Proteomes" id="UP001187531">
    <property type="component" value="Unassembled WGS sequence"/>
</dbReference>
<organism evidence="10 11">
    <name type="scientific">Artemia franciscana</name>
    <name type="common">Brine shrimp</name>
    <name type="synonym">Artemia sanfranciscana</name>
    <dbReference type="NCBI Taxonomy" id="6661"/>
    <lineage>
        <taxon>Eukaryota</taxon>
        <taxon>Metazoa</taxon>
        <taxon>Ecdysozoa</taxon>
        <taxon>Arthropoda</taxon>
        <taxon>Crustacea</taxon>
        <taxon>Branchiopoda</taxon>
        <taxon>Anostraca</taxon>
        <taxon>Artemiidae</taxon>
        <taxon>Artemia</taxon>
    </lineage>
</organism>
<evidence type="ECO:0000256" key="3">
    <source>
        <dbReference type="ARBA" id="ARBA00022723"/>
    </source>
</evidence>
<evidence type="ECO:0000256" key="5">
    <source>
        <dbReference type="ARBA" id="ARBA00022801"/>
    </source>
</evidence>
<evidence type="ECO:0000259" key="8">
    <source>
        <dbReference type="Pfam" id="PF12783"/>
    </source>
</evidence>
<keyword evidence="7" id="KW-0325">Glycoprotein</keyword>
<dbReference type="EMBL" id="JAVRJZ010000204">
    <property type="protein sequence ID" value="KAK2702662.1"/>
    <property type="molecule type" value="Genomic_DNA"/>
</dbReference>
<dbReference type="PANTHER" id="PTHR10340:SF29">
    <property type="entry name" value="SPHINGOMYELIN PHOSPHODIESTERASE"/>
    <property type="match status" value="1"/>
</dbReference>
<protein>
    <recommendedName>
        <fullName evidence="12">Sphingomyelin phosphodiesterase</fullName>
    </recommendedName>
</protein>
<dbReference type="PANTHER" id="PTHR10340">
    <property type="entry name" value="SPHINGOMYELIN PHOSPHODIESTERASE"/>
    <property type="match status" value="1"/>
</dbReference>
<keyword evidence="11" id="KW-1185">Reference proteome</keyword>
<feature type="domain" description="Sphingomyelin phosphodiesterase C-terminal" evidence="9">
    <location>
        <begin position="402"/>
        <end position="504"/>
    </location>
</feature>
<name>A0AA88HC83_ARTSF</name>
<dbReference type="SUPFAM" id="SSF56300">
    <property type="entry name" value="Metallo-dependent phosphatases"/>
    <property type="match status" value="1"/>
</dbReference>
<gene>
    <name evidence="10" type="ORF">QYM36_018737</name>
</gene>
<accession>A0AA88HC83</accession>
<evidence type="ECO:0000313" key="10">
    <source>
        <dbReference type="EMBL" id="KAK2702662.1"/>
    </source>
</evidence>
<feature type="domain" description="Mon2/Sec7/BIG1-like HUS" evidence="8">
    <location>
        <begin position="55"/>
        <end position="160"/>
    </location>
</feature>
<dbReference type="InterPro" id="IPR041805">
    <property type="entry name" value="ASMase/PPN1_MPP"/>
</dbReference>
<reference evidence="10" key="1">
    <citation type="submission" date="2023-07" db="EMBL/GenBank/DDBJ databases">
        <title>Chromosome-level genome assembly of Artemia franciscana.</title>
        <authorList>
            <person name="Jo E."/>
        </authorList>
    </citation>
    <scope>NUCLEOTIDE SEQUENCE</scope>
    <source>
        <tissue evidence="10">Whole body</tissue>
    </source>
</reference>
<comment type="cofactor">
    <cofactor evidence="1">
        <name>Zn(2+)</name>
        <dbReference type="ChEBI" id="CHEBI:29105"/>
    </cofactor>
</comment>
<dbReference type="CDD" id="cd00842">
    <property type="entry name" value="MPP_ASMase"/>
    <property type="match status" value="1"/>
</dbReference>
<evidence type="ECO:0008006" key="12">
    <source>
        <dbReference type="Google" id="ProtNLM"/>
    </source>
</evidence>
<dbReference type="InterPro" id="IPR032691">
    <property type="entry name" value="Mon2/Sec7/BIG1-like_HUS"/>
</dbReference>